<dbReference type="Proteomes" id="UP001331936">
    <property type="component" value="Unassembled WGS sequence"/>
</dbReference>
<dbReference type="SUPFAM" id="SSF53474">
    <property type="entry name" value="alpha/beta-Hydrolases"/>
    <property type="match status" value="1"/>
</dbReference>
<gene>
    <name evidence="1" type="ORF">Q8814_12855</name>
</gene>
<name>A0ABU7JTA4_9NOCA</name>
<reference evidence="1 2" key="1">
    <citation type="submission" date="2023-08" db="EMBL/GenBank/DDBJ databases">
        <authorList>
            <person name="Girao M."/>
            <person name="Carvalho M.F."/>
        </authorList>
    </citation>
    <scope>NUCLEOTIDE SEQUENCE [LARGE SCALE GENOMIC DNA]</scope>
    <source>
        <strain evidence="1 2">CC-R104</strain>
    </source>
</reference>
<dbReference type="EMBL" id="JAUZMZ010000064">
    <property type="protein sequence ID" value="MEE2032992.1"/>
    <property type="molecule type" value="Genomic_DNA"/>
</dbReference>
<comment type="caution">
    <text evidence="1">The sequence shown here is derived from an EMBL/GenBank/DDBJ whole genome shotgun (WGS) entry which is preliminary data.</text>
</comment>
<organism evidence="1 2">
    <name type="scientific">Rhodococcus chondri</name>
    <dbReference type="NCBI Taxonomy" id="3065941"/>
    <lineage>
        <taxon>Bacteria</taxon>
        <taxon>Bacillati</taxon>
        <taxon>Actinomycetota</taxon>
        <taxon>Actinomycetes</taxon>
        <taxon>Mycobacteriales</taxon>
        <taxon>Nocardiaceae</taxon>
        <taxon>Rhodococcus</taxon>
    </lineage>
</organism>
<evidence type="ECO:0008006" key="3">
    <source>
        <dbReference type="Google" id="ProtNLM"/>
    </source>
</evidence>
<dbReference type="InterPro" id="IPR029058">
    <property type="entry name" value="AB_hydrolase_fold"/>
</dbReference>
<sequence length="601" mass="63908">MKVVFLHGIGDGDPNRGWLAGLNRGLAEAGYDPVPPDRVIAPQYHSFLSTAKVGADMPPVNAESPGNTAAHREFYRRQARIRRSIADRDDIRTFGTFGYHRVPDPILHAAQAAVLAVGMPAFDLNQVSRYIDDERLRGAVLRCILGQLPTDATDIVLIAHSLGSVIAIDLLDHLPFPITVRRFITIGSPAASPVLHRHGDRVSRKFPYSRVDDWTNVLDPGDVVTGGRGLATVFRPAQDVVIGIGGAHDSSRYLEHTAVAQLIGEVLSPSKDLVPVSVHLSVRMSDDDANNLLTLHFAHAVAANIKDQNLAARYRGALRQAQDELIFTTRQFVRDTGRAVPPQVGELLDGRLPALPERWEMREAVARLAVLSRSNLIEPYDIDTGTAARDALPHMTAALGYPSEVGKTIAQALDEVRNRGEKKSGVPWGRIIPIAIGAALIAAVPLGLAAVGTAGLAGAAATTSSLAAFGPGGMVGGIATIGSLASTGTAAATFGLVGGSGGAPTRVGADALLVEVAIEYACLLLDLEVDTTLWFRLAEAEMQVAADIRQHEEFSDPKSAKMTELRAVHALISSLLLFLSEKGMTPAELSPGVEPVLMIEA</sequence>
<keyword evidence="2" id="KW-1185">Reference proteome</keyword>
<evidence type="ECO:0000313" key="2">
    <source>
        <dbReference type="Proteomes" id="UP001331936"/>
    </source>
</evidence>
<protein>
    <recommendedName>
        <fullName evidence="3">Alpha/beta hydrolase</fullName>
    </recommendedName>
</protein>
<proteinExistence type="predicted"/>
<dbReference type="Gene3D" id="3.40.50.1820">
    <property type="entry name" value="alpha/beta hydrolase"/>
    <property type="match status" value="1"/>
</dbReference>
<evidence type="ECO:0000313" key="1">
    <source>
        <dbReference type="EMBL" id="MEE2032992.1"/>
    </source>
</evidence>
<dbReference type="RefSeq" id="WP_330152412.1">
    <property type="nucleotide sequence ID" value="NZ_JAUZMZ010000064.1"/>
</dbReference>
<accession>A0ABU7JTA4</accession>